<keyword evidence="6" id="KW-0464">Manganese</keyword>
<evidence type="ECO:0000256" key="1">
    <source>
        <dbReference type="ARBA" id="ARBA00001936"/>
    </source>
</evidence>
<evidence type="ECO:0000256" key="3">
    <source>
        <dbReference type="ARBA" id="ARBA00022723"/>
    </source>
</evidence>
<comment type="cofactor">
    <cofactor evidence="1">
        <name>Mn(2+)</name>
        <dbReference type="ChEBI" id="CHEBI:29035"/>
    </cofactor>
</comment>
<dbReference type="CDD" id="cd00143">
    <property type="entry name" value="PP2Cc"/>
    <property type="match status" value="1"/>
</dbReference>
<keyword evidence="5" id="KW-0904">Protein phosphatase</keyword>
<evidence type="ECO:0000256" key="5">
    <source>
        <dbReference type="ARBA" id="ARBA00022912"/>
    </source>
</evidence>
<evidence type="ECO:0000256" key="4">
    <source>
        <dbReference type="ARBA" id="ARBA00022801"/>
    </source>
</evidence>
<dbReference type="Gene3D" id="3.60.40.10">
    <property type="entry name" value="PPM-type phosphatase domain"/>
    <property type="match status" value="1"/>
</dbReference>
<dbReference type="InterPro" id="IPR036457">
    <property type="entry name" value="PPM-type-like_dom_sf"/>
</dbReference>
<dbReference type="KEGG" id="pasa:BAOM_1607"/>
<evidence type="ECO:0000256" key="6">
    <source>
        <dbReference type="ARBA" id="ARBA00023211"/>
    </source>
</evidence>
<dbReference type="OrthoDB" id="9801841at2"/>
<evidence type="ECO:0000313" key="11">
    <source>
        <dbReference type="Proteomes" id="UP000283095"/>
    </source>
</evidence>
<dbReference type="SMART" id="SM00332">
    <property type="entry name" value="PP2Cc"/>
    <property type="match status" value="1"/>
</dbReference>
<dbReference type="NCBIfam" id="NF033484">
    <property type="entry name" value="Stp1_PP2C_phos"/>
    <property type="match status" value="1"/>
</dbReference>
<evidence type="ECO:0000256" key="8">
    <source>
        <dbReference type="ARBA" id="ARBA00048336"/>
    </source>
</evidence>
<comment type="catalytic activity">
    <reaction evidence="8">
        <text>O-phospho-L-threonyl-[protein] + H2O = L-threonyl-[protein] + phosphate</text>
        <dbReference type="Rhea" id="RHEA:47004"/>
        <dbReference type="Rhea" id="RHEA-COMP:11060"/>
        <dbReference type="Rhea" id="RHEA-COMP:11605"/>
        <dbReference type="ChEBI" id="CHEBI:15377"/>
        <dbReference type="ChEBI" id="CHEBI:30013"/>
        <dbReference type="ChEBI" id="CHEBI:43474"/>
        <dbReference type="ChEBI" id="CHEBI:61977"/>
        <dbReference type="EC" id="3.1.3.16"/>
    </reaction>
</comment>
<dbReference type="PANTHER" id="PTHR47992">
    <property type="entry name" value="PROTEIN PHOSPHATASE"/>
    <property type="match status" value="1"/>
</dbReference>
<dbReference type="Proteomes" id="UP000283095">
    <property type="component" value="Chromosome"/>
</dbReference>
<organism evidence="10 11">
    <name type="scientific">Peribacillus asahii</name>
    <dbReference type="NCBI Taxonomy" id="228899"/>
    <lineage>
        <taxon>Bacteria</taxon>
        <taxon>Bacillati</taxon>
        <taxon>Bacillota</taxon>
        <taxon>Bacilli</taxon>
        <taxon>Bacillales</taxon>
        <taxon>Bacillaceae</taxon>
        <taxon>Peribacillus</taxon>
    </lineage>
</organism>
<dbReference type="GO" id="GO:0004722">
    <property type="term" value="F:protein serine/threonine phosphatase activity"/>
    <property type="evidence" value="ECO:0007669"/>
    <property type="project" value="UniProtKB-EC"/>
</dbReference>
<name>A0A3T0KPD0_9BACI</name>
<dbReference type="EMBL" id="CP026095">
    <property type="protein sequence ID" value="AZV42217.1"/>
    <property type="molecule type" value="Genomic_DNA"/>
</dbReference>
<accession>A0A3T0KPD0</accession>
<dbReference type="Pfam" id="PF13672">
    <property type="entry name" value="PP2C_2"/>
    <property type="match status" value="1"/>
</dbReference>
<dbReference type="SUPFAM" id="SSF81606">
    <property type="entry name" value="PP2C-like"/>
    <property type="match status" value="1"/>
</dbReference>
<proteinExistence type="predicted"/>
<protein>
    <recommendedName>
        <fullName evidence="2">protein-serine/threonine phosphatase</fullName>
        <ecNumber evidence="2">3.1.3.16</ecNumber>
    </recommendedName>
</protein>
<reference evidence="10 11" key="1">
    <citation type="submission" date="2018-01" db="EMBL/GenBank/DDBJ databases">
        <title>Bacillus asahii Genome sequencing and assembly.</title>
        <authorList>
            <person name="Jiang H."/>
            <person name="Feng Y."/>
            <person name="Zhao F."/>
            <person name="Lin X."/>
        </authorList>
    </citation>
    <scope>NUCLEOTIDE SEQUENCE [LARGE SCALE GENOMIC DNA]</scope>
    <source>
        <strain evidence="10 11">OM18</strain>
    </source>
</reference>
<keyword evidence="3" id="KW-0479">Metal-binding</keyword>
<dbReference type="InterPro" id="IPR001932">
    <property type="entry name" value="PPM-type_phosphatase-like_dom"/>
</dbReference>
<dbReference type="RefSeq" id="WP_127759745.1">
    <property type="nucleotide sequence ID" value="NZ_CP026095.1"/>
</dbReference>
<dbReference type="InterPro" id="IPR015655">
    <property type="entry name" value="PP2C"/>
</dbReference>
<dbReference type="PROSITE" id="PS51746">
    <property type="entry name" value="PPM_2"/>
    <property type="match status" value="1"/>
</dbReference>
<dbReference type="AlphaFoldDB" id="A0A3T0KPD0"/>
<feature type="domain" description="PPM-type phosphatase" evidence="9">
    <location>
        <begin position="2"/>
        <end position="242"/>
    </location>
</feature>
<dbReference type="EC" id="3.1.3.16" evidence="2"/>
<evidence type="ECO:0000256" key="7">
    <source>
        <dbReference type="ARBA" id="ARBA00047761"/>
    </source>
</evidence>
<evidence type="ECO:0000259" key="9">
    <source>
        <dbReference type="PROSITE" id="PS51746"/>
    </source>
</evidence>
<gene>
    <name evidence="10" type="ORF">BAOM_1607</name>
</gene>
<dbReference type="SMART" id="SM00331">
    <property type="entry name" value="PP2C_SIG"/>
    <property type="match status" value="1"/>
</dbReference>
<evidence type="ECO:0000313" key="10">
    <source>
        <dbReference type="EMBL" id="AZV42217.1"/>
    </source>
</evidence>
<evidence type="ECO:0000256" key="2">
    <source>
        <dbReference type="ARBA" id="ARBA00013081"/>
    </source>
</evidence>
<dbReference type="FunFam" id="3.60.40.10:FF:000002">
    <property type="entry name" value="Serine/threonine phosphatase stp"/>
    <property type="match status" value="1"/>
</dbReference>
<keyword evidence="4" id="KW-0378">Hydrolase</keyword>
<sequence length="249" mass="27689">MRTIYRTDRGKVRQHNEDNGGVFINSTGIRLAIVADGMGGHRAGDVASTMTVDLLKKSWDEAGAIETANEAEEWLRENITKVNEVLFQHAAENNECQGMGTTIVAAICTDKFASVANIGDSRCYLHNESGFKQVTEDHSLVNELVRTGQITKEDAEHHPRKNVLLRALGTELKVEMDIVTVMFEEEDILLLCSDGLSNKVSEQEMCNIVKNEHSLEEKATAFIDLANQYGGEDNITLVLVQFYDESVVR</sequence>
<dbReference type="GO" id="GO:0046872">
    <property type="term" value="F:metal ion binding"/>
    <property type="evidence" value="ECO:0007669"/>
    <property type="project" value="UniProtKB-KW"/>
</dbReference>
<comment type="catalytic activity">
    <reaction evidence="7">
        <text>O-phospho-L-seryl-[protein] + H2O = L-seryl-[protein] + phosphate</text>
        <dbReference type="Rhea" id="RHEA:20629"/>
        <dbReference type="Rhea" id="RHEA-COMP:9863"/>
        <dbReference type="Rhea" id="RHEA-COMP:11604"/>
        <dbReference type="ChEBI" id="CHEBI:15377"/>
        <dbReference type="ChEBI" id="CHEBI:29999"/>
        <dbReference type="ChEBI" id="CHEBI:43474"/>
        <dbReference type="ChEBI" id="CHEBI:83421"/>
        <dbReference type="EC" id="3.1.3.16"/>
    </reaction>
</comment>